<evidence type="ECO:0000313" key="3">
    <source>
        <dbReference type="Proteomes" id="UP000314294"/>
    </source>
</evidence>
<keyword evidence="3" id="KW-1185">Reference proteome</keyword>
<sequence length="84" mass="9078">MSSTKSRTINPPHGASSGRLPSSGVFLGSRRLIGRGAVTTRPRVFRVDRPRPTLLRQGHGAPGSRLQTREPAAGGMWEATMKTR</sequence>
<name>A0A4Z2F3E7_9TELE</name>
<dbReference type="Proteomes" id="UP000314294">
    <property type="component" value="Unassembled WGS sequence"/>
</dbReference>
<comment type="caution">
    <text evidence="2">The sequence shown here is derived from an EMBL/GenBank/DDBJ whole genome shotgun (WGS) entry which is preliminary data.</text>
</comment>
<protein>
    <submittedName>
        <fullName evidence="2">Uncharacterized protein</fullName>
    </submittedName>
</protein>
<feature type="region of interest" description="Disordered" evidence="1">
    <location>
        <begin position="49"/>
        <end position="84"/>
    </location>
</feature>
<gene>
    <name evidence="2" type="ORF">EYF80_054169</name>
</gene>
<evidence type="ECO:0000256" key="1">
    <source>
        <dbReference type="SAM" id="MobiDB-lite"/>
    </source>
</evidence>
<reference evidence="2 3" key="1">
    <citation type="submission" date="2019-03" db="EMBL/GenBank/DDBJ databases">
        <title>First draft genome of Liparis tanakae, snailfish: a comprehensive survey of snailfish specific genes.</title>
        <authorList>
            <person name="Kim W."/>
            <person name="Song I."/>
            <person name="Jeong J.-H."/>
            <person name="Kim D."/>
            <person name="Kim S."/>
            <person name="Ryu S."/>
            <person name="Song J.Y."/>
            <person name="Lee S.K."/>
        </authorList>
    </citation>
    <scope>NUCLEOTIDE SEQUENCE [LARGE SCALE GENOMIC DNA]</scope>
    <source>
        <tissue evidence="2">Muscle</tissue>
    </source>
</reference>
<proteinExistence type="predicted"/>
<accession>A0A4Z2F3E7</accession>
<dbReference type="AlphaFoldDB" id="A0A4Z2F3E7"/>
<feature type="region of interest" description="Disordered" evidence="1">
    <location>
        <begin position="1"/>
        <end position="25"/>
    </location>
</feature>
<dbReference type="EMBL" id="SRLO01001730">
    <property type="protein sequence ID" value="TNN35667.1"/>
    <property type="molecule type" value="Genomic_DNA"/>
</dbReference>
<evidence type="ECO:0000313" key="2">
    <source>
        <dbReference type="EMBL" id="TNN35667.1"/>
    </source>
</evidence>
<organism evidence="2 3">
    <name type="scientific">Liparis tanakae</name>
    <name type="common">Tanaka's snailfish</name>
    <dbReference type="NCBI Taxonomy" id="230148"/>
    <lineage>
        <taxon>Eukaryota</taxon>
        <taxon>Metazoa</taxon>
        <taxon>Chordata</taxon>
        <taxon>Craniata</taxon>
        <taxon>Vertebrata</taxon>
        <taxon>Euteleostomi</taxon>
        <taxon>Actinopterygii</taxon>
        <taxon>Neopterygii</taxon>
        <taxon>Teleostei</taxon>
        <taxon>Neoteleostei</taxon>
        <taxon>Acanthomorphata</taxon>
        <taxon>Eupercaria</taxon>
        <taxon>Perciformes</taxon>
        <taxon>Cottioidei</taxon>
        <taxon>Cottales</taxon>
        <taxon>Liparidae</taxon>
        <taxon>Liparis</taxon>
    </lineage>
</organism>